<keyword evidence="4" id="KW-1185">Reference proteome</keyword>
<reference evidence="3 4" key="1">
    <citation type="submission" date="2018-07" db="EMBL/GenBank/DDBJ databases">
        <title>Pseudomonas laoshanensis sp. nov., isolated from soil.</title>
        <authorList>
            <person name="Sun J."/>
            <person name="Yu L."/>
            <person name="Wang M."/>
            <person name="Zhang C."/>
        </authorList>
    </citation>
    <scope>NUCLEOTIDE SEQUENCE [LARGE SCALE GENOMIC DNA]</scope>
    <source>
        <strain evidence="3 4">Y22</strain>
    </source>
</reference>
<gene>
    <name evidence="3" type="ORF">DT594_10555</name>
</gene>
<comment type="caution">
    <text evidence="3">The sequence shown here is derived from an EMBL/GenBank/DDBJ whole genome shotgun (WGS) entry which is preliminary data.</text>
</comment>
<accession>A0A7V7GUV1</accession>
<keyword evidence="2" id="KW-0732">Signal</keyword>
<evidence type="ECO:0000313" key="3">
    <source>
        <dbReference type="EMBL" id="KAA0695263.1"/>
    </source>
</evidence>
<evidence type="ECO:0008006" key="5">
    <source>
        <dbReference type="Google" id="ProtNLM"/>
    </source>
</evidence>
<dbReference type="Proteomes" id="UP000463138">
    <property type="component" value="Unassembled WGS sequence"/>
</dbReference>
<evidence type="ECO:0000256" key="2">
    <source>
        <dbReference type="SAM" id="SignalP"/>
    </source>
</evidence>
<dbReference type="EMBL" id="QOVF01000002">
    <property type="protein sequence ID" value="KAA0695263.1"/>
    <property type="molecule type" value="Genomic_DNA"/>
</dbReference>
<feature type="chain" id="PRO_5031297466" description="Secreted protein" evidence="2">
    <location>
        <begin position="23"/>
        <end position="71"/>
    </location>
</feature>
<feature type="signal peptide" evidence="2">
    <location>
        <begin position="1"/>
        <end position="22"/>
    </location>
</feature>
<proteinExistence type="predicted"/>
<dbReference type="RefSeq" id="WP_096347183.1">
    <property type="nucleotide sequence ID" value="NZ_QOVF01000002.1"/>
</dbReference>
<feature type="compositionally biased region" description="Basic and acidic residues" evidence="1">
    <location>
        <begin position="43"/>
        <end position="65"/>
    </location>
</feature>
<evidence type="ECO:0000313" key="4">
    <source>
        <dbReference type="Proteomes" id="UP000463138"/>
    </source>
</evidence>
<dbReference type="OrthoDB" id="7031602at2"/>
<sequence length="71" mass="7634">MKAISKLAIPFVIALMSANVLAEDGSDRALSGVSSARAPQHIQSDRDNSYVAKQEESKRKEEAKASADTQD</sequence>
<protein>
    <recommendedName>
        <fullName evidence="5">Secreted protein</fullName>
    </recommendedName>
</protein>
<evidence type="ECO:0000256" key="1">
    <source>
        <dbReference type="SAM" id="MobiDB-lite"/>
    </source>
</evidence>
<feature type="region of interest" description="Disordered" evidence="1">
    <location>
        <begin position="32"/>
        <end position="71"/>
    </location>
</feature>
<dbReference type="AlphaFoldDB" id="A0A7V7GUV1"/>
<organism evidence="3 4">
    <name type="scientific">Halopseudomonas laoshanensis</name>
    <dbReference type="NCBI Taxonomy" id="2268758"/>
    <lineage>
        <taxon>Bacteria</taxon>
        <taxon>Pseudomonadati</taxon>
        <taxon>Pseudomonadota</taxon>
        <taxon>Gammaproteobacteria</taxon>
        <taxon>Pseudomonadales</taxon>
        <taxon>Pseudomonadaceae</taxon>
        <taxon>Halopseudomonas</taxon>
    </lineage>
</organism>
<name>A0A7V7GUV1_9GAMM</name>